<dbReference type="EMBL" id="JANX01000001">
    <property type="protein sequence ID" value="KGM36141.1"/>
    <property type="molecule type" value="Genomic_DNA"/>
</dbReference>
<evidence type="ECO:0000313" key="2">
    <source>
        <dbReference type="Proteomes" id="UP000029995"/>
    </source>
</evidence>
<organism evidence="1 2">
    <name type="scientific">Inquilinus limosus MP06</name>
    <dbReference type="NCBI Taxonomy" id="1398085"/>
    <lineage>
        <taxon>Bacteria</taxon>
        <taxon>Pseudomonadati</taxon>
        <taxon>Pseudomonadota</taxon>
        <taxon>Alphaproteobacteria</taxon>
        <taxon>Rhodospirillales</taxon>
        <taxon>Rhodospirillaceae</taxon>
        <taxon>Inquilinus</taxon>
    </lineage>
</organism>
<gene>
    <name evidence="1" type="ORF">P409_00400</name>
</gene>
<dbReference type="RefSeq" id="WP_034830518.1">
    <property type="nucleotide sequence ID" value="NZ_JANX01000001.1"/>
</dbReference>
<name>A0A0A0DBP8_9PROT</name>
<reference evidence="1 2" key="1">
    <citation type="submission" date="2014-01" db="EMBL/GenBank/DDBJ databases">
        <title>Genome sequence determination for a cystic fibrosis isolate, Inquilinus limosus.</title>
        <authorList>
            <person name="Pino M."/>
            <person name="Di Conza J."/>
            <person name="Gutkind G."/>
        </authorList>
    </citation>
    <scope>NUCLEOTIDE SEQUENCE [LARGE SCALE GENOMIC DNA]</scope>
    <source>
        <strain evidence="1 2">MP06</strain>
    </source>
</reference>
<protein>
    <submittedName>
        <fullName evidence="1">Uncharacterized protein</fullName>
    </submittedName>
</protein>
<dbReference type="Proteomes" id="UP000029995">
    <property type="component" value="Unassembled WGS sequence"/>
</dbReference>
<comment type="caution">
    <text evidence="1">The sequence shown here is derived from an EMBL/GenBank/DDBJ whole genome shotgun (WGS) entry which is preliminary data.</text>
</comment>
<accession>A0A0A0DBP8</accession>
<proteinExistence type="predicted"/>
<dbReference type="AlphaFoldDB" id="A0A0A0DBP8"/>
<sequence length="156" mass="17566">MQPYDYYPKLDGLNIVLGFVGDDPVGYLEGPNCPYDEVTKAALRGLVTNVNHHPIGVTDAEVEKLDIESEAIALYQETKEFRARAQSSGEVGDQAAALRVANSLLEKLLNIRERAHNLKENVAWKKKILQFIEDVLDDEQRIEFDNRLAAEIEVAR</sequence>
<evidence type="ECO:0000313" key="1">
    <source>
        <dbReference type="EMBL" id="KGM36141.1"/>
    </source>
</evidence>